<accession>A0AAV1FYG6</accession>
<proteinExistence type="predicted"/>
<name>A0AAV1FYG6_XYRNO</name>
<gene>
    <name evidence="1" type="ORF">XNOV1_A002271</name>
</gene>
<evidence type="ECO:0000313" key="2">
    <source>
        <dbReference type="Proteomes" id="UP001178508"/>
    </source>
</evidence>
<reference evidence="1" key="1">
    <citation type="submission" date="2023-08" db="EMBL/GenBank/DDBJ databases">
        <authorList>
            <person name="Alioto T."/>
            <person name="Alioto T."/>
            <person name="Gomez Garrido J."/>
        </authorList>
    </citation>
    <scope>NUCLEOTIDE SEQUENCE</scope>
</reference>
<dbReference type="Proteomes" id="UP001178508">
    <property type="component" value="Chromosome 10"/>
</dbReference>
<dbReference type="AlphaFoldDB" id="A0AAV1FYG6"/>
<evidence type="ECO:0000313" key="1">
    <source>
        <dbReference type="EMBL" id="CAJ1066305.1"/>
    </source>
</evidence>
<protein>
    <submittedName>
        <fullName evidence="1">Protein ALP1-like</fullName>
    </submittedName>
</protein>
<keyword evidence="2" id="KW-1185">Reference proteome</keyword>
<sequence>MTIPTMQTRPLYYRVNIGVPVFQHFFAAADTREDFRLSRESLAVLLDPLKQERRHGWGATIKTLALVFWLASGASHRVVSRVFGMTRSTVHRVTEKVDHLPSSRARHPYRLQVFLPPAPTPPHHLLQAAGVRCGSPALQWASSHACY</sequence>
<organism evidence="1 2">
    <name type="scientific">Xyrichtys novacula</name>
    <name type="common">Pearly razorfish</name>
    <name type="synonym">Hemipteronotus novacula</name>
    <dbReference type="NCBI Taxonomy" id="13765"/>
    <lineage>
        <taxon>Eukaryota</taxon>
        <taxon>Metazoa</taxon>
        <taxon>Chordata</taxon>
        <taxon>Craniata</taxon>
        <taxon>Vertebrata</taxon>
        <taxon>Euteleostomi</taxon>
        <taxon>Actinopterygii</taxon>
        <taxon>Neopterygii</taxon>
        <taxon>Teleostei</taxon>
        <taxon>Neoteleostei</taxon>
        <taxon>Acanthomorphata</taxon>
        <taxon>Eupercaria</taxon>
        <taxon>Labriformes</taxon>
        <taxon>Labridae</taxon>
        <taxon>Xyrichtys</taxon>
    </lineage>
</organism>
<dbReference type="EMBL" id="OY660873">
    <property type="protein sequence ID" value="CAJ1066305.1"/>
    <property type="molecule type" value="Genomic_DNA"/>
</dbReference>